<protein>
    <submittedName>
        <fullName evidence="1">Uncharacterized protein</fullName>
    </submittedName>
</protein>
<reference evidence="1 2" key="1">
    <citation type="submission" date="2023-10" db="EMBL/GenBank/DDBJ databases">
        <title>Draft genome sequence of Xylaria bambusicola isolate GMP-LS, the root and basal stem rot pathogen of sugarcane in Indonesia.</title>
        <authorList>
            <person name="Selvaraj P."/>
            <person name="Muralishankar V."/>
            <person name="Muruganantham S."/>
            <person name="Sp S."/>
            <person name="Haryani S."/>
            <person name="Lau K.J.X."/>
            <person name="Naqvi N.I."/>
        </authorList>
    </citation>
    <scope>NUCLEOTIDE SEQUENCE [LARGE SCALE GENOMIC DNA]</scope>
    <source>
        <strain evidence="1">GMP-LS</strain>
    </source>
</reference>
<name>A0AAN7UGX4_9PEZI</name>
<organism evidence="1 2">
    <name type="scientific">Xylaria bambusicola</name>
    <dbReference type="NCBI Taxonomy" id="326684"/>
    <lineage>
        <taxon>Eukaryota</taxon>
        <taxon>Fungi</taxon>
        <taxon>Dikarya</taxon>
        <taxon>Ascomycota</taxon>
        <taxon>Pezizomycotina</taxon>
        <taxon>Sordariomycetes</taxon>
        <taxon>Xylariomycetidae</taxon>
        <taxon>Xylariales</taxon>
        <taxon>Xylariaceae</taxon>
        <taxon>Xylaria</taxon>
    </lineage>
</organism>
<dbReference type="AlphaFoldDB" id="A0AAN7UGX4"/>
<dbReference type="Proteomes" id="UP001305414">
    <property type="component" value="Unassembled WGS sequence"/>
</dbReference>
<accession>A0AAN7UGX4</accession>
<gene>
    <name evidence="1" type="ORF">RRF57_001172</name>
</gene>
<evidence type="ECO:0000313" key="2">
    <source>
        <dbReference type="Proteomes" id="UP001305414"/>
    </source>
</evidence>
<proteinExistence type="predicted"/>
<sequence>MRHCVHENTLVEVFKLQTVEIARSHETQRLSYQALMHTMIYPSRYAAELTSREPGVVIKS</sequence>
<evidence type="ECO:0000313" key="1">
    <source>
        <dbReference type="EMBL" id="KAK5625456.1"/>
    </source>
</evidence>
<dbReference type="EMBL" id="JAWHQM010000002">
    <property type="protein sequence ID" value="KAK5625456.1"/>
    <property type="molecule type" value="Genomic_DNA"/>
</dbReference>
<comment type="caution">
    <text evidence="1">The sequence shown here is derived from an EMBL/GenBank/DDBJ whole genome shotgun (WGS) entry which is preliminary data.</text>
</comment>
<keyword evidence="2" id="KW-1185">Reference proteome</keyword>